<reference evidence="1 2" key="1">
    <citation type="journal article" date="2019" name="Int. J. Syst. Evol. Microbiol.">
        <title>The Global Catalogue of Microorganisms (GCM) 10K type strain sequencing project: providing services to taxonomists for standard genome sequencing and annotation.</title>
        <authorList>
            <consortium name="The Broad Institute Genomics Platform"/>
            <consortium name="The Broad Institute Genome Sequencing Center for Infectious Disease"/>
            <person name="Wu L."/>
            <person name="Ma J."/>
        </authorList>
    </citation>
    <scope>NUCLEOTIDE SEQUENCE [LARGE SCALE GENOMIC DNA]</scope>
    <source>
        <strain evidence="1 2">JCM 14326</strain>
    </source>
</reference>
<gene>
    <name evidence="1" type="ORF">GCM10009751_39820</name>
</gene>
<evidence type="ECO:0000313" key="1">
    <source>
        <dbReference type="EMBL" id="GAA1876136.1"/>
    </source>
</evidence>
<dbReference type="InterPro" id="IPR012349">
    <property type="entry name" value="Split_barrel_FMN-bd"/>
</dbReference>
<proteinExistence type="predicted"/>
<comment type="caution">
    <text evidence="1">The sequence shown here is derived from an EMBL/GenBank/DDBJ whole genome shotgun (WGS) entry which is preliminary data.</text>
</comment>
<organism evidence="1 2">
    <name type="scientific">Myceligenerans crystallogenes</name>
    <dbReference type="NCBI Taxonomy" id="316335"/>
    <lineage>
        <taxon>Bacteria</taxon>
        <taxon>Bacillati</taxon>
        <taxon>Actinomycetota</taxon>
        <taxon>Actinomycetes</taxon>
        <taxon>Micrococcales</taxon>
        <taxon>Promicromonosporaceae</taxon>
        <taxon>Myceligenerans</taxon>
    </lineage>
</organism>
<dbReference type="Gene3D" id="2.30.110.10">
    <property type="entry name" value="Electron Transport, Fmn-binding Protein, Chain A"/>
    <property type="match status" value="1"/>
</dbReference>
<name>A0ABN2NMS2_9MICO</name>
<dbReference type="EMBL" id="BAAANL010000012">
    <property type="protein sequence ID" value="GAA1876136.1"/>
    <property type="molecule type" value="Genomic_DNA"/>
</dbReference>
<protein>
    <submittedName>
        <fullName evidence="1">Nitroreductase family deazaflavin-dependent oxidoreductase</fullName>
    </submittedName>
</protein>
<dbReference type="Proteomes" id="UP001501094">
    <property type="component" value="Unassembled WGS sequence"/>
</dbReference>
<evidence type="ECO:0000313" key="2">
    <source>
        <dbReference type="Proteomes" id="UP001501094"/>
    </source>
</evidence>
<sequence length="142" mass="15216">MMDGMDLPEPVAALAKTVNPYFERLANGFPPFAVVHHVGRTSGTAYTTPVTAFAGRDPDSAEILAVVPLPWGSRTDWMRNILGAGSFAMTRGSAGYHVDLLRVLPAEEAVTILAPVPRQLLQGLAVEQCLVGRLRRVPSAHA</sequence>
<keyword evidence="2" id="KW-1185">Reference proteome</keyword>
<accession>A0ABN2NMS2</accession>